<dbReference type="PANTHER" id="PTHR34512">
    <property type="entry name" value="CELL SURFACE PROTEIN"/>
    <property type="match status" value="1"/>
</dbReference>
<evidence type="ECO:0000313" key="3">
    <source>
        <dbReference type="EMBL" id="MBB4118382.1"/>
    </source>
</evidence>
<protein>
    <submittedName>
        <fullName evidence="3">Outer membrane protein assembly factor BamB</fullName>
    </submittedName>
</protein>
<organism evidence="3 4">
    <name type="scientific">Mesonia hippocampi</name>
    <dbReference type="NCBI Taxonomy" id="1628250"/>
    <lineage>
        <taxon>Bacteria</taxon>
        <taxon>Pseudomonadati</taxon>
        <taxon>Bacteroidota</taxon>
        <taxon>Flavobacteriia</taxon>
        <taxon>Flavobacteriales</taxon>
        <taxon>Flavobacteriaceae</taxon>
        <taxon>Mesonia</taxon>
    </lineage>
</organism>
<evidence type="ECO:0000256" key="1">
    <source>
        <dbReference type="SAM" id="SignalP"/>
    </source>
</evidence>
<dbReference type="InterPro" id="IPR011047">
    <property type="entry name" value="Quinoprotein_ADH-like_sf"/>
</dbReference>
<feature type="signal peptide" evidence="1">
    <location>
        <begin position="1"/>
        <end position="19"/>
    </location>
</feature>
<dbReference type="InterPro" id="IPR002372">
    <property type="entry name" value="PQQ_rpt_dom"/>
</dbReference>
<sequence length="588" mass="65484">MGKISTAICFLLVAWISLAQSTQKSNTINLDFTPDFIDFSPDDKYMIAENEDHYSVWDIKKNTKIIEGEYNFKIGRLLKNTPIPTGSGYFLFGNEQIFLTIDYQHNNTKIKGFSLKNGSLLWETNQLDIGVTVTETIIGAHAGGMLTIEVNGNKFSKTQKANNFFTRDRFLDRLINYIPAKNAIVINGKDGLQMLDIRNGKTLWTQKDFKGGIGELLFSQKNNKLLAITIPATDGALDLLTTTPKVIALEANTGKILWEVTYTGDFIPNYATIKDNTLILPYLDLTFIDLKTGLERNGDIKNRTATAKNVTKGLGKIMALDKALNGNTHTFNNAPNKYNRLIPRQLYFNNNGKLCYFTIFDKNGKWNTGSKKGYTIIDIHNDKIALEKYAVLDNQWTVMQDALANNIFYIKASGNLNRTIIKAIDAKTGADIFETEKAKNSADIAKAFNPFIVNKNLLIDIVSRGIYILNAKTGEKISYTSTKDLGTGTIKFSELYNNGIIIFGTKAVGVIDYKGNIIANVPAKNVKSFAVTEHEILLLESKNFTRIDAKSGKILETFGFKKADNVAFSSSGKTLAKYKGKSITLIQQ</sequence>
<dbReference type="PANTHER" id="PTHR34512:SF30">
    <property type="entry name" value="OUTER MEMBRANE PROTEIN ASSEMBLY FACTOR BAMB"/>
    <property type="match status" value="1"/>
</dbReference>
<accession>A0A840EGK1</accession>
<dbReference type="Pfam" id="PF13360">
    <property type="entry name" value="PQQ_2"/>
    <property type="match status" value="1"/>
</dbReference>
<keyword evidence="1" id="KW-0732">Signal</keyword>
<dbReference type="InterPro" id="IPR015943">
    <property type="entry name" value="WD40/YVTN_repeat-like_dom_sf"/>
</dbReference>
<dbReference type="Gene3D" id="2.130.10.10">
    <property type="entry name" value="YVTN repeat-like/Quinoprotein amine dehydrogenase"/>
    <property type="match status" value="2"/>
</dbReference>
<proteinExistence type="predicted"/>
<dbReference type="Proteomes" id="UP000553034">
    <property type="component" value="Unassembled WGS sequence"/>
</dbReference>
<dbReference type="EMBL" id="JACIFO010000002">
    <property type="protein sequence ID" value="MBB4118382.1"/>
    <property type="molecule type" value="Genomic_DNA"/>
</dbReference>
<feature type="domain" description="Pyrrolo-quinoline quinone repeat" evidence="2">
    <location>
        <begin position="192"/>
        <end position="267"/>
    </location>
</feature>
<keyword evidence="4" id="KW-1185">Reference proteome</keyword>
<evidence type="ECO:0000259" key="2">
    <source>
        <dbReference type="Pfam" id="PF13360"/>
    </source>
</evidence>
<evidence type="ECO:0000313" key="4">
    <source>
        <dbReference type="Proteomes" id="UP000553034"/>
    </source>
</evidence>
<comment type="caution">
    <text evidence="3">The sequence shown here is derived from an EMBL/GenBank/DDBJ whole genome shotgun (WGS) entry which is preliminary data.</text>
</comment>
<dbReference type="SUPFAM" id="SSF50998">
    <property type="entry name" value="Quinoprotein alcohol dehydrogenase-like"/>
    <property type="match status" value="1"/>
</dbReference>
<gene>
    <name evidence="3" type="ORF">GGR32_000656</name>
</gene>
<dbReference type="RefSeq" id="WP_183476379.1">
    <property type="nucleotide sequence ID" value="NZ_JACIFO010000002.1"/>
</dbReference>
<dbReference type="AlphaFoldDB" id="A0A840EGK1"/>
<feature type="chain" id="PRO_5032344452" evidence="1">
    <location>
        <begin position="20"/>
        <end position="588"/>
    </location>
</feature>
<name>A0A840EGK1_9FLAO</name>
<reference evidence="3 4" key="1">
    <citation type="submission" date="2020-08" db="EMBL/GenBank/DDBJ databases">
        <title>Genomic Encyclopedia of Type Strains, Phase IV (KMG-IV): sequencing the most valuable type-strain genomes for metagenomic binning, comparative biology and taxonomic classification.</title>
        <authorList>
            <person name="Goeker M."/>
        </authorList>
    </citation>
    <scope>NUCLEOTIDE SEQUENCE [LARGE SCALE GENOMIC DNA]</scope>
    <source>
        <strain evidence="3 4">DSM 29568</strain>
    </source>
</reference>